<feature type="chain" id="PRO_5035967958" description="Peptide hydrolase" evidence="14">
    <location>
        <begin position="19"/>
        <end position="492"/>
    </location>
</feature>
<reference evidence="17 18" key="1">
    <citation type="submission" date="2020-01" db="EMBL/GenBank/DDBJ databases">
        <authorList>
            <person name="Gupta K D."/>
        </authorList>
    </citation>
    <scope>NUCLEOTIDE SEQUENCE [LARGE SCALE GENOMIC DNA]</scope>
</reference>
<keyword evidence="12" id="KW-0482">Metalloprotease</keyword>
<evidence type="ECO:0000256" key="7">
    <source>
        <dbReference type="ARBA" id="ARBA00022670"/>
    </source>
</evidence>
<evidence type="ECO:0000259" key="15">
    <source>
        <dbReference type="Pfam" id="PF02225"/>
    </source>
</evidence>
<comment type="cofactor">
    <cofactor evidence="1">
        <name>Zn(2+)</name>
        <dbReference type="ChEBI" id="CHEBI:29105"/>
    </cofactor>
</comment>
<evidence type="ECO:0000313" key="17">
    <source>
        <dbReference type="EMBL" id="CAA7264546.1"/>
    </source>
</evidence>
<evidence type="ECO:0000256" key="14">
    <source>
        <dbReference type="RuleBase" id="RU361240"/>
    </source>
</evidence>
<dbReference type="Pfam" id="PF02225">
    <property type="entry name" value="PA"/>
    <property type="match status" value="1"/>
</dbReference>
<evidence type="ECO:0000259" key="16">
    <source>
        <dbReference type="Pfam" id="PF04389"/>
    </source>
</evidence>
<dbReference type="SUPFAM" id="SSF53187">
    <property type="entry name" value="Zn-dependent exopeptidases"/>
    <property type="match status" value="1"/>
</dbReference>
<evidence type="ECO:0000256" key="9">
    <source>
        <dbReference type="ARBA" id="ARBA00022729"/>
    </source>
</evidence>
<evidence type="ECO:0000256" key="6">
    <source>
        <dbReference type="ARBA" id="ARBA00022525"/>
    </source>
</evidence>
<evidence type="ECO:0000256" key="5">
    <source>
        <dbReference type="ARBA" id="ARBA00022438"/>
    </source>
</evidence>
<evidence type="ECO:0000256" key="1">
    <source>
        <dbReference type="ARBA" id="ARBA00001947"/>
    </source>
</evidence>
<proteinExistence type="inferred from homology"/>
<sequence>MKITSSVVLLSFASLACAQDSRQSRKPLVDSNSLRRTIKSSNLLKHARKFVEFSKLSNGTRVFGSAGHTATTDYLKRVLDATGYYDTELQTFPYLFSTGTASLSANGTTFTTGYLSYAPSGDVTAPLVVVNDLGCNASDYPAAVAGSIALVLRGVCPFGEKVARAGAAGAVGAIVYNNLDGSVPGGTLGEISRPEIGPYVPAGTLSGIDGTALVALINGGTEVVGDFHVEAINEERLSSNVFATTKLGDHDNVIVAGGHSDSVVAGPGINDDGSGTMGILEVALQLPKWRVNNAVRFAFWTAEEFGLIGSEYYISHLPEEERQKIALYLNFDMIASPNTAFFIYSGVNEPAGSIHIHETFEEHYVGKIRTALTPFGTGSDYRPFLDVGIPSGGLFTGAGGIMTEEQAGWWNAQAGVAYDVCYHQACDGIANLNVSAWELNTRGAAHTIATYARSLDGIPRPRVSVPARNLKLADLSYEERLHQACSHEVSVI</sequence>
<dbReference type="EC" id="3.4.-.-" evidence="14"/>
<keyword evidence="9 14" id="KW-0732">Signal</keyword>
<evidence type="ECO:0000256" key="4">
    <source>
        <dbReference type="ARBA" id="ARBA00011245"/>
    </source>
</evidence>
<dbReference type="Proteomes" id="UP000467700">
    <property type="component" value="Unassembled WGS sequence"/>
</dbReference>
<dbReference type="InterPro" id="IPR046450">
    <property type="entry name" value="PA_dom_sf"/>
</dbReference>
<dbReference type="GO" id="GO:0008235">
    <property type="term" value="F:metalloexopeptidase activity"/>
    <property type="evidence" value="ECO:0007669"/>
    <property type="project" value="InterPro"/>
</dbReference>
<dbReference type="GO" id="GO:0005576">
    <property type="term" value="C:extracellular region"/>
    <property type="evidence" value="ECO:0007669"/>
    <property type="project" value="UniProtKB-SubCell"/>
</dbReference>
<feature type="domain" description="Peptidase M28" evidence="16">
    <location>
        <begin position="240"/>
        <end position="444"/>
    </location>
</feature>
<dbReference type="Gene3D" id="3.50.30.30">
    <property type="match status" value="1"/>
</dbReference>
<dbReference type="EMBL" id="CACVBS010000045">
    <property type="protein sequence ID" value="CAA7264546.1"/>
    <property type="molecule type" value="Genomic_DNA"/>
</dbReference>
<evidence type="ECO:0000256" key="12">
    <source>
        <dbReference type="ARBA" id="ARBA00023049"/>
    </source>
</evidence>
<keyword evidence="8 14" id="KW-0479">Metal-binding</keyword>
<feature type="signal peptide" evidence="14">
    <location>
        <begin position="1"/>
        <end position="18"/>
    </location>
</feature>
<evidence type="ECO:0000256" key="10">
    <source>
        <dbReference type="ARBA" id="ARBA00022801"/>
    </source>
</evidence>
<keyword evidence="5" id="KW-0031">Aminopeptidase</keyword>
<comment type="caution">
    <text evidence="17">The sequence shown here is derived from an EMBL/GenBank/DDBJ whole genome shotgun (WGS) entry which is preliminary data.</text>
</comment>
<dbReference type="InterPro" id="IPR041756">
    <property type="entry name" value="M28_SGAP-like"/>
</dbReference>
<keyword evidence="7 14" id="KW-0645">Protease</keyword>
<dbReference type="Gene3D" id="3.40.630.10">
    <property type="entry name" value="Zn peptidases"/>
    <property type="match status" value="1"/>
</dbReference>
<protein>
    <recommendedName>
        <fullName evidence="14">Peptide hydrolase</fullName>
        <ecNumber evidence="14">3.4.-.-</ecNumber>
    </recommendedName>
</protein>
<evidence type="ECO:0000313" key="18">
    <source>
        <dbReference type="Proteomes" id="UP000467700"/>
    </source>
</evidence>
<dbReference type="InterPro" id="IPR007484">
    <property type="entry name" value="Peptidase_M28"/>
</dbReference>
<dbReference type="Pfam" id="PF04389">
    <property type="entry name" value="Peptidase_M28"/>
    <property type="match status" value="1"/>
</dbReference>
<keyword evidence="18" id="KW-1185">Reference proteome</keyword>
<evidence type="ECO:0000256" key="11">
    <source>
        <dbReference type="ARBA" id="ARBA00022833"/>
    </source>
</evidence>
<dbReference type="OrthoDB" id="10013407at2759"/>
<organism evidence="17 18">
    <name type="scientific">Cyclocybe aegerita</name>
    <name type="common">Black poplar mushroom</name>
    <name type="synonym">Agrocybe aegerita</name>
    <dbReference type="NCBI Taxonomy" id="1973307"/>
    <lineage>
        <taxon>Eukaryota</taxon>
        <taxon>Fungi</taxon>
        <taxon>Dikarya</taxon>
        <taxon>Basidiomycota</taxon>
        <taxon>Agaricomycotina</taxon>
        <taxon>Agaricomycetes</taxon>
        <taxon>Agaricomycetidae</taxon>
        <taxon>Agaricales</taxon>
        <taxon>Agaricineae</taxon>
        <taxon>Bolbitiaceae</taxon>
        <taxon>Cyclocybe</taxon>
    </lineage>
</organism>
<dbReference type="PROSITE" id="PS51257">
    <property type="entry name" value="PROKAR_LIPOPROTEIN"/>
    <property type="match status" value="1"/>
</dbReference>
<dbReference type="CDD" id="cd03876">
    <property type="entry name" value="M28_SGAP_like"/>
    <property type="match status" value="1"/>
</dbReference>
<evidence type="ECO:0000256" key="13">
    <source>
        <dbReference type="ARBA" id="ARBA00023180"/>
    </source>
</evidence>
<evidence type="ECO:0000256" key="3">
    <source>
        <dbReference type="ARBA" id="ARBA00005957"/>
    </source>
</evidence>
<comment type="subcellular location">
    <subcellularLocation>
        <location evidence="2">Secreted</location>
    </subcellularLocation>
</comment>
<dbReference type="GO" id="GO:0006508">
    <property type="term" value="P:proteolysis"/>
    <property type="evidence" value="ECO:0007669"/>
    <property type="project" value="UniProtKB-KW"/>
</dbReference>
<comment type="subunit">
    <text evidence="4">Monomer.</text>
</comment>
<dbReference type="SUPFAM" id="SSF52025">
    <property type="entry name" value="PA domain"/>
    <property type="match status" value="1"/>
</dbReference>
<dbReference type="PANTHER" id="PTHR12147">
    <property type="entry name" value="METALLOPEPTIDASE M28 FAMILY MEMBER"/>
    <property type="match status" value="1"/>
</dbReference>
<dbReference type="InterPro" id="IPR003137">
    <property type="entry name" value="PA_domain"/>
</dbReference>
<evidence type="ECO:0000256" key="8">
    <source>
        <dbReference type="ARBA" id="ARBA00022723"/>
    </source>
</evidence>
<keyword evidence="10 14" id="KW-0378">Hydrolase</keyword>
<feature type="domain" description="PA" evidence="15">
    <location>
        <begin position="123"/>
        <end position="213"/>
    </location>
</feature>
<name>A0A8S0WSH4_CYCAE</name>
<dbReference type="InterPro" id="IPR045175">
    <property type="entry name" value="M28_fam"/>
</dbReference>
<dbReference type="GO" id="GO:0046872">
    <property type="term" value="F:metal ion binding"/>
    <property type="evidence" value="ECO:0007669"/>
    <property type="project" value="UniProtKB-KW"/>
</dbReference>
<accession>A0A8S0WSH4</accession>
<keyword evidence="13" id="KW-0325">Glycoprotein</keyword>
<keyword evidence="11 14" id="KW-0862">Zinc</keyword>
<evidence type="ECO:0000256" key="2">
    <source>
        <dbReference type="ARBA" id="ARBA00004613"/>
    </source>
</evidence>
<comment type="similarity">
    <text evidence="3">Belongs to the peptidase M28 family. M28A subfamily.</text>
</comment>
<keyword evidence="6" id="KW-0964">Secreted</keyword>
<dbReference type="PANTHER" id="PTHR12147:SF57">
    <property type="entry name" value="PEPTIDE HYDROLASE"/>
    <property type="match status" value="1"/>
</dbReference>
<dbReference type="AlphaFoldDB" id="A0A8S0WSH4"/>
<dbReference type="GO" id="GO:0004177">
    <property type="term" value="F:aminopeptidase activity"/>
    <property type="evidence" value="ECO:0007669"/>
    <property type="project" value="UniProtKB-KW"/>
</dbReference>
<gene>
    <name evidence="17" type="ORF">AAE3_LOCUS6748</name>
</gene>